<dbReference type="AlphaFoldDB" id="A0A858RNF4"/>
<accession>A0A858RNF4</accession>
<evidence type="ECO:0000259" key="1">
    <source>
        <dbReference type="Pfam" id="PF19493"/>
    </source>
</evidence>
<feature type="domain" description="Trypsin-co-occurring" evidence="1">
    <location>
        <begin position="7"/>
        <end position="101"/>
    </location>
</feature>
<evidence type="ECO:0000313" key="3">
    <source>
        <dbReference type="Proteomes" id="UP000501812"/>
    </source>
</evidence>
<sequence>MISVSLDESSKVVIIPVGAAGEHFVESGVAEKVAKNAREIASDLAKAIHVIHSEIGQEVSRIEMPSELAVKFSFGLNAKGNLVIGEFSGASSFEVSVKWSKKGGA</sequence>
<dbReference type="Proteomes" id="UP000501812">
    <property type="component" value="Chromosome"/>
</dbReference>
<dbReference type="EMBL" id="CP051774">
    <property type="protein sequence ID" value="QJE98946.1"/>
    <property type="molecule type" value="Genomic_DNA"/>
</dbReference>
<protein>
    <recommendedName>
        <fullName evidence="1">Trypsin-co-occurring domain-containing protein</fullName>
    </recommendedName>
</protein>
<dbReference type="NCBIfam" id="NF041216">
    <property type="entry name" value="CU044_2847_fam"/>
    <property type="match status" value="1"/>
</dbReference>
<dbReference type="Pfam" id="PF19493">
    <property type="entry name" value="Trypco1"/>
    <property type="match status" value="1"/>
</dbReference>
<reference evidence="2 3" key="1">
    <citation type="submission" date="2020-04" db="EMBL/GenBank/DDBJ databases">
        <title>Luteolibacter sp. G-1-1-1 isolated from soil.</title>
        <authorList>
            <person name="Dahal R.H."/>
        </authorList>
    </citation>
    <scope>NUCLEOTIDE SEQUENCE [LARGE SCALE GENOMIC DNA]</scope>
    <source>
        <strain evidence="2 3">G-1-1-1</strain>
    </source>
</reference>
<evidence type="ECO:0000313" key="2">
    <source>
        <dbReference type="EMBL" id="QJE98946.1"/>
    </source>
</evidence>
<name>A0A858RNF4_9BACT</name>
<proteinExistence type="predicted"/>
<organism evidence="2 3">
    <name type="scientific">Luteolibacter luteus</name>
    <dbReference type="NCBI Taxonomy" id="2728835"/>
    <lineage>
        <taxon>Bacteria</taxon>
        <taxon>Pseudomonadati</taxon>
        <taxon>Verrucomicrobiota</taxon>
        <taxon>Verrucomicrobiia</taxon>
        <taxon>Verrucomicrobiales</taxon>
        <taxon>Verrucomicrobiaceae</taxon>
        <taxon>Luteolibacter</taxon>
    </lineage>
</organism>
<keyword evidence="3" id="KW-1185">Reference proteome</keyword>
<dbReference type="RefSeq" id="WP_169457432.1">
    <property type="nucleotide sequence ID" value="NZ_CP051774.1"/>
</dbReference>
<gene>
    <name evidence="2" type="ORF">HHL09_25255</name>
</gene>
<dbReference type="KEGG" id="luo:HHL09_25255"/>
<dbReference type="InterPro" id="IPR045794">
    <property type="entry name" value="Trypco1"/>
</dbReference>